<dbReference type="AlphaFoldDB" id="A0A378JIK4"/>
<dbReference type="EMBL" id="UGOD01000001">
    <property type="protein sequence ID" value="STX50070.1"/>
    <property type="molecule type" value="Genomic_DNA"/>
</dbReference>
<evidence type="ECO:0000313" key="2">
    <source>
        <dbReference type="Proteomes" id="UP000254794"/>
    </source>
</evidence>
<evidence type="ECO:0008006" key="3">
    <source>
        <dbReference type="Google" id="ProtNLM"/>
    </source>
</evidence>
<dbReference type="InterPro" id="IPR025350">
    <property type="entry name" value="DUF4254"/>
</dbReference>
<keyword evidence="2" id="KW-1185">Reference proteome</keyword>
<protein>
    <recommendedName>
        <fullName evidence="3">DUF4254 domain-containing protein</fullName>
    </recommendedName>
</protein>
<reference evidence="1 2" key="1">
    <citation type="submission" date="2018-06" db="EMBL/GenBank/DDBJ databases">
        <authorList>
            <consortium name="Pathogen Informatics"/>
            <person name="Doyle S."/>
        </authorList>
    </citation>
    <scope>NUCLEOTIDE SEQUENCE [LARGE SCALE GENOMIC DNA]</scope>
    <source>
        <strain evidence="1 2">NCTC13316</strain>
    </source>
</reference>
<sequence>MKLNVLVAEIVNLHRSSIIAWKSDEVTYSHENFLALVEENHGFNYKLWHAEDKARRDDMGYEFVYRAKREIDYYNQQRNNRMEAIDEWLFNDLKPGPHSDSCPIHSETPGMIIDRLSILALKIYHMKQQTLRQEVNKEHIFQCQQKLNILLQQQNQLYLCLEQLLNEFKGQTRTFKIYRQLKMYNDPSLNPQLYQSEKA</sequence>
<accession>A0A378JIK4</accession>
<dbReference type="OrthoDB" id="9805817at2"/>
<gene>
    <name evidence="1" type="ORF">NCTC13316_00135</name>
</gene>
<dbReference type="Proteomes" id="UP000254794">
    <property type="component" value="Unassembled WGS sequence"/>
</dbReference>
<proteinExistence type="predicted"/>
<evidence type="ECO:0000313" key="1">
    <source>
        <dbReference type="EMBL" id="STX50070.1"/>
    </source>
</evidence>
<dbReference type="RefSeq" id="WP_115329562.1">
    <property type="nucleotide sequence ID" value="NZ_CAAAHP010000003.1"/>
</dbReference>
<organism evidence="1 2">
    <name type="scientific">Legionella busanensis</name>
    <dbReference type="NCBI Taxonomy" id="190655"/>
    <lineage>
        <taxon>Bacteria</taxon>
        <taxon>Pseudomonadati</taxon>
        <taxon>Pseudomonadota</taxon>
        <taxon>Gammaproteobacteria</taxon>
        <taxon>Legionellales</taxon>
        <taxon>Legionellaceae</taxon>
        <taxon>Legionella</taxon>
    </lineage>
</organism>
<name>A0A378JIK4_9GAMM</name>
<dbReference type="Pfam" id="PF14063">
    <property type="entry name" value="DUF4254"/>
    <property type="match status" value="1"/>
</dbReference>